<dbReference type="InterPro" id="IPR025789">
    <property type="entry name" value="DOT1_dom"/>
</dbReference>
<evidence type="ECO:0000259" key="7">
    <source>
        <dbReference type="Pfam" id="PF08123"/>
    </source>
</evidence>
<organism evidence="8">
    <name type="scientific">Micromonas pusilla</name>
    <name type="common">Picoplanktonic green alga</name>
    <name type="synonym">Chromulina pusilla</name>
    <dbReference type="NCBI Taxonomy" id="38833"/>
    <lineage>
        <taxon>Eukaryota</taxon>
        <taxon>Viridiplantae</taxon>
        <taxon>Chlorophyta</taxon>
        <taxon>Mamiellophyceae</taxon>
        <taxon>Mamiellales</taxon>
        <taxon>Mamiellaceae</taxon>
        <taxon>Micromonas</taxon>
    </lineage>
</organism>
<dbReference type="GO" id="GO:0051726">
    <property type="term" value="P:regulation of cell cycle"/>
    <property type="evidence" value="ECO:0007669"/>
    <property type="project" value="InterPro"/>
</dbReference>
<dbReference type="EMBL" id="HBEV01003537">
    <property type="protein sequence ID" value="CAD8580478.1"/>
    <property type="molecule type" value="Transcribed_RNA"/>
</dbReference>
<evidence type="ECO:0000256" key="6">
    <source>
        <dbReference type="SAM" id="MobiDB-lite"/>
    </source>
</evidence>
<feature type="domain" description="DOT1" evidence="7">
    <location>
        <begin position="99"/>
        <end position="239"/>
    </location>
</feature>
<comment type="catalytic activity">
    <reaction evidence="5">
        <text>L-lysyl(79)-[histone H3] + 3 S-adenosyl-L-methionine = N(6),N(6),N(6)-trimethyl-L-lysyl(79)-[histone H3] + 3 S-adenosyl-L-homocysteine + 3 H(+)</text>
        <dbReference type="Rhea" id="RHEA:60328"/>
        <dbReference type="Rhea" id="RHEA-COMP:15549"/>
        <dbReference type="Rhea" id="RHEA-COMP:15552"/>
        <dbReference type="ChEBI" id="CHEBI:15378"/>
        <dbReference type="ChEBI" id="CHEBI:29969"/>
        <dbReference type="ChEBI" id="CHEBI:57856"/>
        <dbReference type="ChEBI" id="CHEBI:59789"/>
        <dbReference type="ChEBI" id="CHEBI:61961"/>
        <dbReference type="EC" id="2.1.1.360"/>
    </reaction>
</comment>
<dbReference type="Gene3D" id="3.40.50.150">
    <property type="entry name" value="Vaccinia Virus protein VP39"/>
    <property type="match status" value="1"/>
</dbReference>
<evidence type="ECO:0000256" key="1">
    <source>
        <dbReference type="ARBA" id="ARBA00012190"/>
    </source>
</evidence>
<dbReference type="AlphaFoldDB" id="A0A7S0KG17"/>
<dbReference type="InterPro" id="IPR029063">
    <property type="entry name" value="SAM-dependent_MTases_sf"/>
</dbReference>
<dbReference type="PANTHER" id="PTHR21451">
    <property type="entry name" value="HISTONE H3 METHYLTRANSFERASE"/>
    <property type="match status" value="1"/>
</dbReference>
<evidence type="ECO:0000313" key="8">
    <source>
        <dbReference type="EMBL" id="CAD8580478.1"/>
    </source>
</evidence>
<keyword evidence="3" id="KW-0156">Chromatin regulator</keyword>
<evidence type="ECO:0000256" key="5">
    <source>
        <dbReference type="ARBA" id="ARBA00047770"/>
    </source>
</evidence>
<dbReference type="PANTHER" id="PTHR21451:SF19">
    <property type="entry name" value="ACTIVATED IN BLOCKED UNFOLDED PROTEIN RESPONSE"/>
    <property type="match status" value="1"/>
</dbReference>
<evidence type="ECO:0000256" key="3">
    <source>
        <dbReference type="ARBA" id="ARBA00022853"/>
    </source>
</evidence>
<dbReference type="SUPFAM" id="SSF53335">
    <property type="entry name" value="S-adenosyl-L-methionine-dependent methyltransferases"/>
    <property type="match status" value="1"/>
</dbReference>
<dbReference type="Pfam" id="PF08123">
    <property type="entry name" value="DOT1"/>
    <property type="match status" value="1"/>
</dbReference>
<gene>
    <name evidence="8" type="ORF">MSP1404_LOCUS2646</name>
</gene>
<dbReference type="GO" id="GO:0140956">
    <property type="term" value="F:histone H3K79 trimethyltransferase activity"/>
    <property type="evidence" value="ECO:0007669"/>
    <property type="project" value="UniProtKB-EC"/>
</dbReference>
<dbReference type="CDD" id="cd02440">
    <property type="entry name" value="AdoMet_MTases"/>
    <property type="match status" value="1"/>
</dbReference>
<sequence length="286" mass="31376">MSLETLETSEAHDPPPEEVQAARAKADAKRADAIAARIDAAKSTPPSASRSWDARDALDACERLFRDHPGSLIRERCRDEIFTPSKGDDDGSSSEHVRDLVYGEFGFMSLVALFRKYSDQIPPRAVVADLGSGVGRALFAAACLRPDIARCVGVEKLRGLHELASEVRALYDAELAPMLSATRSPKVELHRGDFLHGAEWRGADVVLVNSAIFRDELFDATEARAAEVLGAGALVVTLRRGFRDCGREGACWELLEATERRQSWGMSTVYVHRRTRNSPGRTGIED</sequence>
<proteinExistence type="predicted"/>
<evidence type="ECO:0000256" key="4">
    <source>
        <dbReference type="ARBA" id="ARBA00029821"/>
    </source>
</evidence>
<dbReference type="InterPro" id="IPR030445">
    <property type="entry name" value="H3-K79_meTrfase"/>
</dbReference>
<accession>A0A7S0KG17</accession>
<evidence type="ECO:0000256" key="2">
    <source>
        <dbReference type="ARBA" id="ARBA00020987"/>
    </source>
</evidence>
<reference evidence="8" key="1">
    <citation type="submission" date="2021-01" db="EMBL/GenBank/DDBJ databases">
        <authorList>
            <person name="Corre E."/>
            <person name="Pelletier E."/>
            <person name="Niang G."/>
            <person name="Scheremetjew M."/>
            <person name="Finn R."/>
            <person name="Kale V."/>
            <person name="Holt S."/>
            <person name="Cochrane G."/>
            <person name="Meng A."/>
            <person name="Brown T."/>
            <person name="Cohen L."/>
        </authorList>
    </citation>
    <scope>NUCLEOTIDE SEQUENCE</scope>
    <source>
        <strain evidence="8">CCMP494</strain>
    </source>
</reference>
<name>A0A7S0KG17_MICPS</name>
<dbReference type="EC" id="2.1.1.360" evidence="1"/>
<protein>
    <recommendedName>
        <fullName evidence="2">Histone-lysine N-methyltransferase, H3 lysine-79 specific</fullName>
        <ecNumber evidence="1">2.1.1.360</ecNumber>
    </recommendedName>
    <alternativeName>
        <fullName evidence="4">Histone H3-K79 methyltransferase</fullName>
    </alternativeName>
</protein>
<feature type="region of interest" description="Disordered" evidence="6">
    <location>
        <begin position="1"/>
        <end position="28"/>
    </location>
</feature>